<accession>A0A9D2D0C1</accession>
<feature type="domain" description="Glutamyl-tRNA reductase N-terminal" evidence="9">
    <location>
        <begin position="5"/>
        <end position="137"/>
    </location>
</feature>
<dbReference type="Pfam" id="PF01488">
    <property type="entry name" value="Shikimate_DH"/>
    <property type="match status" value="1"/>
</dbReference>
<proteinExistence type="inferred from homology"/>
<evidence type="ECO:0000256" key="1">
    <source>
        <dbReference type="ARBA" id="ARBA00022857"/>
    </source>
</evidence>
<feature type="site" description="Important for activity" evidence="4 7">
    <location>
        <position position="81"/>
    </location>
</feature>
<dbReference type="Pfam" id="PF05201">
    <property type="entry name" value="GlutR_N"/>
    <property type="match status" value="1"/>
</dbReference>
<dbReference type="GO" id="GO:0008883">
    <property type="term" value="F:glutamyl-tRNA reductase activity"/>
    <property type="evidence" value="ECO:0007669"/>
    <property type="project" value="UniProtKB-UniRule"/>
</dbReference>
<evidence type="ECO:0000256" key="6">
    <source>
        <dbReference type="PIRSR" id="PIRSR000445-2"/>
    </source>
</evidence>
<dbReference type="InterPro" id="IPR036343">
    <property type="entry name" value="GluRdtase_N_sf"/>
</dbReference>
<dbReference type="EC" id="1.2.1.70" evidence="4"/>
<dbReference type="InterPro" id="IPR036291">
    <property type="entry name" value="NAD(P)-bd_dom_sf"/>
</dbReference>
<protein>
    <recommendedName>
        <fullName evidence="4">Glutamyl-tRNA reductase</fullName>
        <shortName evidence="4">GluTR</shortName>
        <ecNumber evidence="4">1.2.1.70</ecNumber>
    </recommendedName>
</protein>
<dbReference type="InterPro" id="IPR015895">
    <property type="entry name" value="4pyrrol_synth_GluRdtase_N"/>
</dbReference>
<comment type="function">
    <text evidence="4">Catalyzes the NADPH-dependent reduction of glutamyl-tRNA(Glu) to glutamate 1-semialdehyde (GSA).</text>
</comment>
<dbReference type="InterPro" id="IPR000343">
    <property type="entry name" value="4pyrrol_synth_GluRdtase"/>
</dbReference>
<feature type="binding site" evidence="4 6">
    <location>
        <begin position="42"/>
        <end position="45"/>
    </location>
    <ligand>
        <name>substrate</name>
    </ligand>
</feature>
<comment type="miscellaneous">
    <text evidence="4">During catalysis, the active site Cys acts as a nucleophile attacking the alpha-carbonyl group of tRNA-bound glutamate with the formation of a thioester intermediate between enzyme and glutamate, and the concomitant release of tRNA(Glu). The thioester intermediate is finally reduced by direct hydride transfer from NADPH, to form the product GSA.</text>
</comment>
<evidence type="ECO:0000259" key="8">
    <source>
        <dbReference type="Pfam" id="PF01488"/>
    </source>
</evidence>
<comment type="similarity">
    <text evidence="4">Belongs to the glutamyl-tRNA reductase family.</text>
</comment>
<evidence type="ECO:0000256" key="4">
    <source>
        <dbReference type="HAMAP-Rule" id="MF_00087"/>
    </source>
</evidence>
<evidence type="ECO:0000256" key="5">
    <source>
        <dbReference type="PIRSR" id="PIRSR000445-1"/>
    </source>
</evidence>
<evidence type="ECO:0000256" key="3">
    <source>
        <dbReference type="ARBA" id="ARBA00023244"/>
    </source>
</evidence>
<feature type="domain" description="Quinate/shikimate 5-dehydrogenase/glutamyl-tRNA reductase" evidence="8">
    <location>
        <begin position="158"/>
        <end position="277"/>
    </location>
</feature>
<dbReference type="HAMAP" id="MF_00087">
    <property type="entry name" value="Glu_tRNA_reductase"/>
    <property type="match status" value="1"/>
</dbReference>
<feature type="active site" description="Nucleophile" evidence="4 5">
    <location>
        <position position="43"/>
    </location>
</feature>
<dbReference type="Gene3D" id="3.40.50.720">
    <property type="entry name" value="NAD(P)-binding Rossmann-like Domain"/>
    <property type="match status" value="1"/>
</dbReference>
<reference evidence="10" key="1">
    <citation type="journal article" date="2021" name="PeerJ">
        <title>Extensive microbial diversity within the chicken gut microbiome revealed by metagenomics and culture.</title>
        <authorList>
            <person name="Gilroy R."/>
            <person name="Ravi A."/>
            <person name="Getino M."/>
            <person name="Pursley I."/>
            <person name="Horton D.L."/>
            <person name="Alikhan N.F."/>
            <person name="Baker D."/>
            <person name="Gharbi K."/>
            <person name="Hall N."/>
            <person name="Watson M."/>
            <person name="Adriaenssens E.M."/>
            <person name="Foster-Nyarko E."/>
            <person name="Jarju S."/>
            <person name="Secka A."/>
            <person name="Antonio M."/>
            <person name="Oren A."/>
            <person name="Chaudhuri R.R."/>
            <person name="La Ragione R."/>
            <person name="Hildebrand F."/>
            <person name="Pallen M.J."/>
        </authorList>
    </citation>
    <scope>NUCLEOTIDE SEQUENCE</scope>
    <source>
        <strain evidence="10">CHK187-5294</strain>
    </source>
</reference>
<gene>
    <name evidence="4" type="primary">hemA</name>
    <name evidence="10" type="ORF">H9727_07230</name>
</gene>
<evidence type="ECO:0000313" key="11">
    <source>
        <dbReference type="Proteomes" id="UP000824132"/>
    </source>
</evidence>
<dbReference type="GO" id="GO:0050661">
    <property type="term" value="F:NADP binding"/>
    <property type="evidence" value="ECO:0007669"/>
    <property type="project" value="InterPro"/>
</dbReference>
<feature type="binding site" evidence="4">
    <location>
        <begin position="169"/>
        <end position="174"/>
    </location>
    <ligand>
        <name>NADP(+)</name>
        <dbReference type="ChEBI" id="CHEBI:58349"/>
    </ligand>
</feature>
<feature type="binding site" evidence="4 6">
    <location>
        <position position="91"/>
    </location>
    <ligand>
        <name>substrate</name>
    </ligand>
</feature>
<feature type="binding site" evidence="4 6">
    <location>
        <begin position="96"/>
        <end position="98"/>
    </location>
    <ligand>
        <name>substrate</name>
    </ligand>
</feature>
<dbReference type="PIRSF" id="PIRSF000445">
    <property type="entry name" value="4pyrrol_synth_GluRdtase"/>
    <property type="match status" value="1"/>
</dbReference>
<evidence type="ECO:0000256" key="2">
    <source>
        <dbReference type="ARBA" id="ARBA00023002"/>
    </source>
</evidence>
<comment type="pathway">
    <text evidence="4">Porphyrin-containing compound metabolism; protoporphyrin-IX biosynthesis; 5-aminolevulinate from L-glutamyl-tRNA(Glu): step 1/2.</text>
</comment>
<dbReference type="EMBL" id="DXCL01000043">
    <property type="protein sequence ID" value="HIZ04062.1"/>
    <property type="molecule type" value="Genomic_DNA"/>
</dbReference>
<keyword evidence="1 4" id="KW-0521">NADP</keyword>
<dbReference type="InterPro" id="IPR006151">
    <property type="entry name" value="Shikm_DH/Glu-tRNA_Rdtase"/>
</dbReference>
<evidence type="ECO:0000256" key="7">
    <source>
        <dbReference type="PIRSR" id="PIRSR000445-4"/>
    </source>
</evidence>
<comment type="catalytic activity">
    <reaction evidence="4">
        <text>(S)-4-amino-5-oxopentanoate + tRNA(Glu) + NADP(+) = L-glutamyl-tRNA(Glu) + NADPH + H(+)</text>
        <dbReference type="Rhea" id="RHEA:12344"/>
        <dbReference type="Rhea" id="RHEA-COMP:9663"/>
        <dbReference type="Rhea" id="RHEA-COMP:9680"/>
        <dbReference type="ChEBI" id="CHEBI:15378"/>
        <dbReference type="ChEBI" id="CHEBI:57501"/>
        <dbReference type="ChEBI" id="CHEBI:57783"/>
        <dbReference type="ChEBI" id="CHEBI:58349"/>
        <dbReference type="ChEBI" id="CHEBI:78442"/>
        <dbReference type="ChEBI" id="CHEBI:78520"/>
        <dbReference type="EC" id="1.2.1.70"/>
    </reaction>
</comment>
<dbReference type="PANTHER" id="PTHR43013:SF1">
    <property type="entry name" value="GLUTAMYL-TRNA REDUCTASE"/>
    <property type="match status" value="1"/>
</dbReference>
<feature type="binding site" evidence="4 6">
    <location>
        <position position="102"/>
    </location>
    <ligand>
        <name>substrate</name>
    </ligand>
</feature>
<name>A0A9D2D0C1_9FIRM</name>
<comment type="domain">
    <text evidence="4">Possesses an unusual extended V-shaped dimeric structure with each monomer consisting of three distinct domains arranged along a curved 'spinal' alpha-helix. The N-terminal catalytic domain specifically recognizes the glutamate moiety of the substrate. The second domain is the NADPH-binding domain, and the third C-terminal domain is responsible for dimerization.</text>
</comment>
<reference evidence="10" key="2">
    <citation type="submission" date="2021-04" db="EMBL/GenBank/DDBJ databases">
        <authorList>
            <person name="Gilroy R."/>
        </authorList>
    </citation>
    <scope>NUCLEOTIDE SEQUENCE</scope>
    <source>
        <strain evidence="10">CHK187-5294</strain>
    </source>
</reference>
<evidence type="ECO:0000259" key="9">
    <source>
        <dbReference type="Pfam" id="PF05201"/>
    </source>
</evidence>
<sequence>MKCLSLDHKKADVAIRRRVAFSSVQRAEIMKSLPQGAIALVTCNRTELYYRGNREDGEVALQAFARDCPFVFYDEEEAEKHLFRLAAGLCSMLVGEDEILGQIRDAYGEARSLGSSRGLDAAFQSALSCGKRVREQTKISSFACSLATLAANEVFRFKPEGARVLLVGATGKIGSSVLKNLLAGGACVTATSRRHGRRAEAAGAAAAPYEMRYDLLKEADAVISCTASLHTVFALEKTAEACKDGKNRLFIDLSVPPDIDEGVGSLAGCRLLGIDGFRAAAEENNAKKRAAAAEAESVVSVCLAEYFAGEYARRRAPFLKELSEEEKKKLYALRKRDPAAFCEYMRRAEEEE</sequence>
<keyword evidence="2 4" id="KW-0560">Oxidoreductase</keyword>
<dbReference type="SUPFAM" id="SSF69742">
    <property type="entry name" value="Glutamyl tRNA-reductase catalytic, N-terminal domain"/>
    <property type="match status" value="1"/>
</dbReference>
<dbReference type="PANTHER" id="PTHR43013">
    <property type="entry name" value="GLUTAMYL-TRNA REDUCTASE"/>
    <property type="match status" value="1"/>
</dbReference>
<organism evidence="10 11">
    <name type="scientific">Candidatus Borkfalkia avistercoris</name>
    <dbReference type="NCBI Taxonomy" id="2838504"/>
    <lineage>
        <taxon>Bacteria</taxon>
        <taxon>Bacillati</taxon>
        <taxon>Bacillota</taxon>
        <taxon>Clostridia</taxon>
        <taxon>Christensenellales</taxon>
        <taxon>Christensenellaceae</taxon>
        <taxon>Candidatus Borkfalkia</taxon>
    </lineage>
</organism>
<dbReference type="Proteomes" id="UP000824132">
    <property type="component" value="Unassembled WGS sequence"/>
</dbReference>
<dbReference type="AlphaFoldDB" id="A0A9D2D0C1"/>
<comment type="subunit">
    <text evidence="4">Homodimer.</text>
</comment>
<dbReference type="SUPFAM" id="SSF51735">
    <property type="entry name" value="NAD(P)-binding Rossmann-fold domains"/>
    <property type="match status" value="1"/>
</dbReference>
<dbReference type="GO" id="GO:0019353">
    <property type="term" value="P:protoporphyrinogen IX biosynthetic process from glutamate"/>
    <property type="evidence" value="ECO:0007669"/>
    <property type="project" value="TreeGrafter"/>
</dbReference>
<comment type="caution">
    <text evidence="10">The sequence shown here is derived from an EMBL/GenBank/DDBJ whole genome shotgun (WGS) entry which is preliminary data.</text>
</comment>
<evidence type="ECO:0000313" key="10">
    <source>
        <dbReference type="EMBL" id="HIZ04062.1"/>
    </source>
</evidence>
<dbReference type="Gene3D" id="3.30.460.30">
    <property type="entry name" value="Glutamyl-tRNA reductase, N-terminal domain"/>
    <property type="match status" value="1"/>
</dbReference>
<keyword evidence="3 4" id="KW-0627">Porphyrin biosynthesis</keyword>